<gene>
    <name evidence="2" type="ORF">GXP67_21075</name>
</gene>
<protein>
    <submittedName>
        <fullName evidence="2">Uncharacterized protein</fullName>
    </submittedName>
</protein>
<keyword evidence="1" id="KW-0472">Membrane</keyword>
<dbReference type="AlphaFoldDB" id="A0A6C0GMV1"/>
<dbReference type="RefSeq" id="WP_162444958.1">
    <property type="nucleotide sequence ID" value="NZ_CP048222.1"/>
</dbReference>
<evidence type="ECO:0000313" key="2">
    <source>
        <dbReference type="EMBL" id="QHT68963.1"/>
    </source>
</evidence>
<dbReference type="KEGG" id="rhoz:GXP67_21075"/>
<name>A0A6C0GMV1_9BACT</name>
<keyword evidence="3" id="KW-1185">Reference proteome</keyword>
<feature type="transmembrane region" description="Helical" evidence="1">
    <location>
        <begin position="28"/>
        <end position="51"/>
    </location>
</feature>
<keyword evidence="1" id="KW-0812">Transmembrane</keyword>
<accession>A0A6C0GMV1</accession>
<organism evidence="2 3">
    <name type="scientific">Rhodocytophaga rosea</name>
    <dbReference type="NCBI Taxonomy" id="2704465"/>
    <lineage>
        <taxon>Bacteria</taxon>
        <taxon>Pseudomonadati</taxon>
        <taxon>Bacteroidota</taxon>
        <taxon>Cytophagia</taxon>
        <taxon>Cytophagales</taxon>
        <taxon>Rhodocytophagaceae</taxon>
        <taxon>Rhodocytophaga</taxon>
    </lineage>
</organism>
<dbReference type="Proteomes" id="UP000480178">
    <property type="component" value="Chromosome"/>
</dbReference>
<reference evidence="2 3" key="1">
    <citation type="submission" date="2020-01" db="EMBL/GenBank/DDBJ databases">
        <authorList>
            <person name="Kim M.K."/>
        </authorList>
    </citation>
    <scope>NUCLEOTIDE SEQUENCE [LARGE SCALE GENOMIC DNA]</scope>
    <source>
        <strain evidence="2 3">172606-1</strain>
    </source>
</reference>
<evidence type="ECO:0000313" key="3">
    <source>
        <dbReference type="Proteomes" id="UP000480178"/>
    </source>
</evidence>
<keyword evidence="1" id="KW-1133">Transmembrane helix</keyword>
<sequence length="103" mass="11693">MTEAYYNVGDLFIQVKPEFVDPIEQDHIYMLVYLSNGVLGMINLSTGYYIVMLTFRVPAMSSKIAIEEFNEKTQDNPIMSGRTFAKISRFISKNMVIGNTPAL</sequence>
<dbReference type="EMBL" id="CP048222">
    <property type="protein sequence ID" value="QHT68963.1"/>
    <property type="molecule type" value="Genomic_DNA"/>
</dbReference>
<proteinExistence type="predicted"/>
<evidence type="ECO:0000256" key="1">
    <source>
        <dbReference type="SAM" id="Phobius"/>
    </source>
</evidence>